<feature type="signal peptide" evidence="4">
    <location>
        <begin position="1"/>
        <end position="31"/>
    </location>
</feature>
<dbReference type="GO" id="GO:0030288">
    <property type="term" value="C:outer membrane-bounded periplasmic space"/>
    <property type="evidence" value="ECO:0007669"/>
    <property type="project" value="UniProtKB-ARBA"/>
</dbReference>
<dbReference type="Gene3D" id="3.40.190.10">
    <property type="entry name" value="Periplasmic binding protein-like II"/>
    <property type="match status" value="1"/>
</dbReference>
<keyword evidence="3 4" id="KW-0732">Signal</keyword>
<dbReference type="GO" id="GO:0015833">
    <property type="term" value="P:peptide transport"/>
    <property type="evidence" value="ECO:0007669"/>
    <property type="project" value="TreeGrafter"/>
</dbReference>
<accession>A0A512DWD8</accession>
<gene>
    <name evidence="6" type="ORF">SAE02_49420</name>
</gene>
<sequence length="536" mass="59567">MSNRLANLKRLATSGIVASGLLAALAGPGLAQEQVQKGGTLSVIVQPEPPILVLGLNQQGPTQTVAGKIYEGLLRYDHDLQPMPGLAESWDVSADGLSYGFKLRRNAQWHDGTPFTAKDVVFSATKFLPEVHPRARANFSHVESVEAPDDYTVVFKLKQPFPAFIKAFEVSTAPIMPAHIYEGTDYKQNPKNATPIGTGPFKFDKWVKGSNIHLVRNDKYYLEGKPYLDDIYFRVIPDAASRALALETGEVDISQYNDVEPFDVQRLKALPHLTMTTKGYEFVAPLSWIELNTREAPLNDKRFRQALMYGLDRQFIRDRIWFGLGRVATGPVNSVTPNYEADVAKYAYDPDKAKALLDEMGLKPGSGGTRAEITLTPMPYGETWARAAEYIKQSWSKIGVKVNLASTDVAGWVQKVSNWDYQATNNFVYQYGDPSLGVARTYTTENIRKGVMFSNTMGYSNPELDALFAKAAVENDPAKRAGQLGQAQKILVDDVPVIWLLEMEFPTFVNKRVHNAVTTAIGTSENFADVWVEKKK</sequence>
<feature type="chain" id="PRO_5021863495" evidence="4">
    <location>
        <begin position="32"/>
        <end position="536"/>
    </location>
</feature>
<proteinExistence type="inferred from homology"/>
<feature type="domain" description="Solute-binding protein family 5" evidence="5">
    <location>
        <begin position="82"/>
        <end position="444"/>
    </location>
</feature>
<reference evidence="6 7" key="1">
    <citation type="submission" date="2019-07" db="EMBL/GenBank/DDBJ databases">
        <title>Whole genome shotgun sequence of Skermanella aerolata NBRC 106429.</title>
        <authorList>
            <person name="Hosoyama A."/>
            <person name="Uohara A."/>
            <person name="Ohji S."/>
            <person name="Ichikawa N."/>
        </authorList>
    </citation>
    <scope>NUCLEOTIDE SEQUENCE [LARGE SCALE GENOMIC DNA]</scope>
    <source>
        <strain evidence="6 7">NBRC 106429</strain>
    </source>
</reference>
<dbReference type="GO" id="GO:1904680">
    <property type="term" value="F:peptide transmembrane transporter activity"/>
    <property type="evidence" value="ECO:0007669"/>
    <property type="project" value="TreeGrafter"/>
</dbReference>
<dbReference type="Pfam" id="PF00496">
    <property type="entry name" value="SBP_bac_5"/>
    <property type="match status" value="1"/>
</dbReference>
<dbReference type="InterPro" id="IPR000914">
    <property type="entry name" value="SBP_5_dom"/>
</dbReference>
<dbReference type="RefSeq" id="WP_044428754.1">
    <property type="nucleotide sequence ID" value="NZ_BJYZ01000023.1"/>
</dbReference>
<protein>
    <submittedName>
        <fullName evidence="6">ABC transporter substrate-binding protein</fullName>
    </submittedName>
</protein>
<name>A0A512DWD8_9PROT</name>
<evidence type="ECO:0000256" key="2">
    <source>
        <dbReference type="ARBA" id="ARBA00005695"/>
    </source>
</evidence>
<organism evidence="6 7">
    <name type="scientific">Skermanella aerolata</name>
    <dbReference type="NCBI Taxonomy" id="393310"/>
    <lineage>
        <taxon>Bacteria</taxon>
        <taxon>Pseudomonadati</taxon>
        <taxon>Pseudomonadota</taxon>
        <taxon>Alphaproteobacteria</taxon>
        <taxon>Rhodospirillales</taxon>
        <taxon>Azospirillaceae</taxon>
        <taxon>Skermanella</taxon>
    </lineage>
</organism>
<evidence type="ECO:0000313" key="7">
    <source>
        <dbReference type="Proteomes" id="UP000321523"/>
    </source>
</evidence>
<evidence type="ECO:0000259" key="5">
    <source>
        <dbReference type="Pfam" id="PF00496"/>
    </source>
</evidence>
<dbReference type="Gene3D" id="3.10.105.10">
    <property type="entry name" value="Dipeptide-binding Protein, Domain 3"/>
    <property type="match status" value="1"/>
</dbReference>
<dbReference type="InterPro" id="IPR039424">
    <property type="entry name" value="SBP_5"/>
</dbReference>
<evidence type="ECO:0000256" key="3">
    <source>
        <dbReference type="ARBA" id="ARBA00022729"/>
    </source>
</evidence>
<evidence type="ECO:0000256" key="4">
    <source>
        <dbReference type="SAM" id="SignalP"/>
    </source>
</evidence>
<dbReference type="OrthoDB" id="9803988at2"/>
<dbReference type="CDD" id="cd08517">
    <property type="entry name" value="PBP2_NikA_DppA_OppA_like_13"/>
    <property type="match status" value="1"/>
</dbReference>
<dbReference type="InterPro" id="IPR030678">
    <property type="entry name" value="Peptide/Ni-bd"/>
</dbReference>
<evidence type="ECO:0000313" key="6">
    <source>
        <dbReference type="EMBL" id="GEO40794.1"/>
    </source>
</evidence>
<keyword evidence="7" id="KW-1185">Reference proteome</keyword>
<dbReference type="PIRSF" id="PIRSF002741">
    <property type="entry name" value="MppA"/>
    <property type="match status" value="1"/>
</dbReference>
<comment type="subcellular location">
    <subcellularLocation>
        <location evidence="1">Periplasm</location>
    </subcellularLocation>
</comment>
<dbReference type="AlphaFoldDB" id="A0A512DWD8"/>
<comment type="caution">
    <text evidence="6">The sequence shown here is derived from an EMBL/GenBank/DDBJ whole genome shotgun (WGS) entry which is preliminary data.</text>
</comment>
<evidence type="ECO:0000256" key="1">
    <source>
        <dbReference type="ARBA" id="ARBA00004418"/>
    </source>
</evidence>
<dbReference type="Proteomes" id="UP000321523">
    <property type="component" value="Unassembled WGS sequence"/>
</dbReference>
<dbReference type="GO" id="GO:0043190">
    <property type="term" value="C:ATP-binding cassette (ABC) transporter complex"/>
    <property type="evidence" value="ECO:0007669"/>
    <property type="project" value="InterPro"/>
</dbReference>
<dbReference type="PANTHER" id="PTHR30290:SF38">
    <property type="entry name" value="D,D-DIPEPTIDE-BINDING PERIPLASMIC PROTEIN DDPA-RELATED"/>
    <property type="match status" value="1"/>
</dbReference>
<dbReference type="SUPFAM" id="SSF53850">
    <property type="entry name" value="Periplasmic binding protein-like II"/>
    <property type="match status" value="1"/>
</dbReference>
<dbReference type="PANTHER" id="PTHR30290">
    <property type="entry name" value="PERIPLASMIC BINDING COMPONENT OF ABC TRANSPORTER"/>
    <property type="match status" value="1"/>
</dbReference>
<dbReference type="EMBL" id="BJYZ01000023">
    <property type="protein sequence ID" value="GEO40794.1"/>
    <property type="molecule type" value="Genomic_DNA"/>
</dbReference>
<comment type="similarity">
    <text evidence="2">Belongs to the bacterial solute-binding protein 5 family.</text>
</comment>